<dbReference type="InterPro" id="IPR050406">
    <property type="entry name" value="FGGY_Carb_Kinase"/>
</dbReference>
<evidence type="ECO:0000256" key="3">
    <source>
        <dbReference type="ARBA" id="ARBA00022777"/>
    </source>
</evidence>
<dbReference type="InterPro" id="IPR018483">
    <property type="entry name" value="Carb_kinase_FGGY_CS"/>
</dbReference>
<dbReference type="InterPro" id="IPR043129">
    <property type="entry name" value="ATPase_NBD"/>
</dbReference>
<organism evidence="7 8">
    <name type="scientific">Tsukamurella strandjordii</name>
    <dbReference type="NCBI Taxonomy" id="147577"/>
    <lineage>
        <taxon>Bacteria</taxon>
        <taxon>Bacillati</taxon>
        <taxon>Actinomycetota</taxon>
        <taxon>Actinomycetes</taxon>
        <taxon>Mycobacteriales</taxon>
        <taxon>Tsukamurellaceae</taxon>
        <taxon>Tsukamurella</taxon>
    </lineage>
</organism>
<evidence type="ECO:0000313" key="8">
    <source>
        <dbReference type="Proteomes" id="UP001178281"/>
    </source>
</evidence>
<sequence>MTVVLGVDIGTYETKGVLLRGDGTVAAKARRPHRVTVPRPGYVEHDPEAVWWNGFVEVTARLLAESGTAPAEIAAVACSGIGPCVLPVDAAGDPLRPAILYGVDTRAGSQIDEQTRALGADEIMARSGTALTSQSAGPKVAWLHDNEPEIFSAAHLFVTCQTFVTGRLTGRWVTDRATAAYFHPLYDRRTDEWNLDGVPGAPRREQLPDLGWSSDVVGAITESAAAATGLCAGTPVLVGAPDAAVEALSAGVRRPGDMMLMYGSSHFLIEVLDRPVSSEVLWPAPYLFRDTYIAAAGTATAGSFTRWYADLLAPEGGGTDEVFAEIADLAARSRPGARGLIALPHLSGERTPLFDAGARGGFLGLSLEHDRGDMARAVLEGIAQSAVAAIRAYEAESLAPERIRAVGGGTKNAVWLQAVSDISGRSQEVVGGSGAAQGDAMLAACAAGFITPDRLDEWVTVEKQVHPRTELAPLYARQSAAYRAFYRATRDIVAELDHVRNHDQ</sequence>
<protein>
    <submittedName>
        <fullName evidence="7">FGGY family carbohydrate kinase</fullName>
    </submittedName>
</protein>
<dbReference type="InterPro" id="IPR018484">
    <property type="entry name" value="FGGY_N"/>
</dbReference>
<keyword evidence="3 4" id="KW-0418">Kinase</keyword>
<dbReference type="PIRSF" id="PIRSF000538">
    <property type="entry name" value="GlpK"/>
    <property type="match status" value="1"/>
</dbReference>
<dbReference type="PROSITE" id="PS00445">
    <property type="entry name" value="FGGY_KINASES_2"/>
    <property type="match status" value="1"/>
</dbReference>
<dbReference type="GO" id="GO:0016301">
    <property type="term" value="F:kinase activity"/>
    <property type="evidence" value="ECO:0007669"/>
    <property type="project" value="UniProtKB-KW"/>
</dbReference>
<dbReference type="Gene3D" id="3.30.420.40">
    <property type="match status" value="2"/>
</dbReference>
<dbReference type="Pfam" id="PF00370">
    <property type="entry name" value="FGGY_N"/>
    <property type="match status" value="1"/>
</dbReference>
<evidence type="ECO:0000259" key="6">
    <source>
        <dbReference type="Pfam" id="PF02782"/>
    </source>
</evidence>
<comment type="similarity">
    <text evidence="1 4">Belongs to the FGGY kinase family.</text>
</comment>
<dbReference type="InterPro" id="IPR000577">
    <property type="entry name" value="Carb_kinase_FGGY"/>
</dbReference>
<name>A0AA90N8S8_9ACTN</name>
<evidence type="ECO:0000313" key="7">
    <source>
        <dbReference type="EMBL" id="MDP0397113.1"/>
    </source>
</evidence>
<dbReference type="Proteomes" id="UP001178281">
    <property type="component" value="Unassembled WGS sequence"/>
</dbReference>
<comment type="caution">
    <text evidence="7">The sequence shown here is derived from an EMBL/GenBank/DDBJ whole genome shotgun (WGS) entry which is preliminary data.</text>
</comment>
<dbReference type="InterPro" id="IPR018485">
    <property type="entry name" value="FGGY_C"/>
</dbReference>
<evidence type="ECO:0000256" key="4">
    <source>
        <dbReference type="RuleBase" id="RU003733"/>
    </source>
</evidence>
<feature type="domain" description="Carbohydrate kinase FGGY C-terminal" evidence="6">
    <location>
        <begin position="259"/>
        <end position="447"/>
    </location>
</feature>
<dbReference type="EMBL" id="JAUTIX010000001">
    <property type="protein sequence ID" value="MDP0397113.1"/>
    <property type="molecule type" value="Genomic_DNA"/>
</dbReference>
<dbReference type="GO" id="GO:0016773">
    <property type="term" value="F:phosphotransferase activity, alcohol group as acceptor"/>
    <property type="evidence" value="ECO:0007669"/>
    <property type="project" value="InterPro"/>
</dbReference>
<dbReference type="CDD" id="cd07804">
    <property type="entry name" value="ASKHA_NBD_FGGY_RrXK-like"/>
    <property type="match status" value="1"/>
</dbReference>
<dbReference type="Pfam" id="PF02782">
    <property type="entry name" value="FGGY_C"/>
    <property type="match status" value="1"/>
</dbReference>
<dbReference type="RefSeq" id="WP_305110374.1">
    <property type="nucleotide sequence ID" value="NZ_JAUTIX010000001.1"/>
</dbReference>
<evidence type="ECO:0000256" key="2">
    <source>
        <dbReference type="ARBA" id="ARBA00022679"/>
    </source>
</evidence>
<reference evidence="7" key="1">
    <citation type="submission" date="2023-08" db="EMBL/GenBank/DDBJ databases">
        <title>The draft genome of Tsukamurella strandjordii strain 050030.</title>
        <authorList>
            <person name="Zhao F."/>
            <person name="Feng Y."/>
            <person name="Zong Z."/>
        </authorList>
    </citation>
    <scope>NUCLEOTIDE SEQUENCE</scope>
    <source>
        <strain evidence="7">050030</strain>
    </source>
</reference>
<proteinExistence type="inferred from homology"/>
<keyword evidence="2 4" id="KW-0808">Transferase</keyword>
<dbReference type="PANTHER" id="PTHR43095">
    <property type="entry name" value="SUGAR KINASE"/>
    <property type="match status" value="1"/>
</dbReference>
<accession>A0AA90N8S8</accession>
<dbReference type="GO" id="GO:0005975">
    <property type="term" value="P:carbohydrate metabolic process"/>
    <property type="evidence" value="ECO:0007669"/>
    <property type="project" value="InterPro"/>
</dbReference>
<dbReference type="SUPFAM" id="SSF53067">
    <property type="entry name" value="Actin-like ATPase domain"/>
    <property type="match status" value="2"/>
</dbReference>
<gene>
    <name evidence="7" type="ORF">Q7X28_04160</name>
</gene>
<dbReference type="AlphaFoldDB" id="A0AA90N8S8"/>
<evidence type="ECO:0000259" key="5">
    <source>
        <dbReference type="Pfam" id="PF00370"/>
    </source>
</evidence>
<evidence type="ECO:0000256" key="1">
    <source>
        <dbReference type="ARBA" id="ARBA00009156"/>
    </source>
</evidence>
<feature type="domain" description="Carbohydrate kinase FGGY N-terminal" evidence="5">
    <location>
        <begin position="3"/>
        <end position="247"/>
    </location>
</feature>
<keyword evidence="8" id="KW-1185">Reference proteome</keyword>